<evidence type="ECO:0000313" key="19">
    <source>
        <dbReference type="Proteomes" id="UP000184275"/>
    </source>
</evidence>
<dbReference type="UniPathway" id="UPA00074">
    <property type="reaction ID" value="UER00129"/>
</dbReference>
<dbReference type="EC" id="6.3.3.1" evidence="4 15"/>
<dbReference type="InterPro" id="IPR004733">
    <property type="entry name" value="PurM_cligase"/>
</dbReference>
<evidence type="ECO:0000256" key="12">
    <source>
        <dbReference type="ARBA" id="ARBA00032931"/>
    </source>
</evidence>
<accession>A0A1M6Y3I9</accession>
<feature type="domain" description="PurM-like N-terminal" evidence="16">
    <location>
        <begin position="54"/>
        <end position="159"/>
    </location>
</feature>
<evidence type="ECO:0000256" key="6">
    <source>
        <dbReference type="ARBA" id="ARBA00022490"/>
    </source>
</evidence>
<dbReference type="SUPFAM" id="SSF56042">
    <property type="entry name" value="PurM C-terminal domain-like"/>
    <property type="match status" value="1"/>
</dbReference>
<feature type="domain" description="PurM-like C-terminal" evidence="17">
    <location>
        <begin position="172"/>
        <end position="338"/>
    </location>
</feature>
<evidence type="ECO:0000256" key="10">
    <source>
        <dbReference type="ARBA" id="ARBA00022840"/>
    </source>
</evidence>
<dbReference type="RefSeq" id="WP_073305966.1">
    <property type="nucleotide sequence ID" value="NZ_FRAW01000037.1"/>
</dbReference>
<dbReference type="NCBIfam" id="TIGR00878">
    <property type="entry name" value="purM"/>
    <property type="match status" value="1"/>
</dbReference>
<keyword evidence="10 15" id="KW-0067">ATP-binding</keyword>
<comment type="similarity">
    <text evidence="3 15">Belongs to the AIR synthase family.</text>
</comment>
<evidence type="ECO:0000256" key="7">
    <source>
        <dbReference type="ARBA" id="ARBA00022598"/>
    </source>
</evidence>
<dbReference type="EMBL" id="FRAW01000037">
    <property type="protein sequence ID" value="SHL12797.1"/>
    <property type="molecule type" value="Genomic_DNA"/>
</dbReference>
<keyword evidence="19" id="KW-1185">Reference proteome</keyword>
<dbReference type="SUPFAM" id="SSF55326">
    <property type="entry name" value="PurM N-terminal domain-like"/>
    <property type="match status" value="1"/>
</dbReference>
<evidence type="ECO:0000259" key="17">
    <source>
        <dbReference type="Pfam" id="PF02769"/>
    </source>
</evidence>
<dbReference type="Pfam" id="PF02769">
    <property type="entry name" value="AIRS_C"/>
    <property type="match status" value="1"/>
</dbReference>
<dbReference type="GO" id="GO:0006189">
    <property type="term" value="P:'de novo' IMP biosynthetic process"/>
    <property type="evidence" value="ECO:0007669"/>
    <property type="project" value="UniProtKB-UniRule"/>
</dbReference>
<evidence type="ECO:0000256" key="11">
    <source>
        <dbReference type="ARBA" id="ARBA00031908"/>
    </source>
</evidence>
<dbReference type="InterPro" id="IPR036921">
    <property type="entry name" value="PurM-like_N_sf"/>
</dbReference>
<protein>
    <recommendedName>
        <fullName evidence="5 15">Phosphoribosylformylglycinamidine cyclo-ligase</fullName>
        <ecNumber evidence="4 15">6.3.3.1</ecNumber>
    </recommendedName>
    <alternativeName>
        <fullName evidence="12 15">AIR synthase</fullName>
    </alternativeName>
    <alternativeName>
        <fullName evidence="13 15">AIRS</fullName>
    </alternativeName>
    <alternativeName>
        <fullName evidence="11 15">Phosphoribosyl-aminoimidazole synthetase</fullName>
    </alternativeName>
</protein>
<comment type="catalytic activity">
    <reaction evidence="14 15">
        <text>2-formamido-N(1)-(5-O-phospho-beta-D-ribosyl)acetamidine + ATP = 5-amino-1-(5-phospho-beta-D-ribosyl)imidazole + ADP + phosphate + H(+)</text>
        <dbReference type="Rhea" id="RHEA:23032"/>
        <dbReference type="ChEBI" id="CHEBI:15378"/>
        <dbReference type="ChEBI" id="CHEBI:30616"/>
        <dbReference type="ChEBI" id="CHEBI:43474"/>
        <dbReference type="ChEBI" id="CHEBI:137981"/>
        <dbReference type="ChEBI" id="CHEBI:147287"/>
        <dbReference type="ChEBI" id="CHEBI:456216"/>
        <dbReference type="EC" id="6.3.3.1"/>
    </reaction>
</comment>
<evidence type="ECO:0000256" key="3">
    <source>
        <dbReference type="ARBA" id="ARBA00010280"/>
    </source>
</evidence>
<keyword evidence="8 15" id="KW-0547">Nucleotide-binding</keyword>
<evidence type="ECO:0000256" key="2">
    <source>
        <dbReference type="ARBA" id="ARBA00004686"/>
    </source>
</evidence>
<keyword evidence="6 15" id="KW-0963">Cytoplasm</keyword>
<comment type="subcellular location">
    <subcellularLocation>
        <location evidence="1 15">Cytoplasm</location>
    </subcellularLocation>
</comment>
<gene>
    <name evidence="15" type="primary">purM</name>
    <name evidence="18" type="ORF">SAMN05720469_13714</name>
</gene>
<evidence type="ECO:0000256" key="1">
    <source>
        <dbReference type="ARBA" id="ARBA00004496"/>
    </source>
</evidence>
<comment type="pathway">
    <text evidence="2 15">Purine metabolism; IMP biosynthesis via de novo pathway; 5-amino-1-(5-phospho-D-ribosyl)imidazole from N(2)-formyl-N(1)-(5-phospho-D-ribosyl)glycinamide: step 2/2.</text>
</comment>
<dbReference type="GO" id="GO:0046084">
    <property type="term" value="P:adenine biosynthetic process"/>
    <property type="evidence" value="ECO:0007669"/>
    <property type="project" value="TreeGrafter"/>
</dbReference>
<dbReference type="AlphaFoldDB" id="A0A1M6Y3I9"/>
<keyword evidence="7 15" id="KW-0436">Ligase</keyword>
<name>A0A1M6Y3I9_9BACT</name>
<evidence type="ECO:0000256" key="5">
    <source>
        <dbReference type="ARBA" id="ARBA00020367"/>
    </source>
</evidence>
<dbReference type="PANTHER" id="PTHR10520">
    <property type="entry name" value="TRIFUNCTIONAL PURINE BIOSYNTHETIC PROTEIN ADENOSINE-3-RELATED"/>
    <property type="match status" value="1"/>
</dbReference>
<dbReference type="FunFam" id="3.90.650.10:FF:000011">
    <property type="entry name" value="Phosphoribosylformylglycinamidine cyclo-ligase"/>
    <property type="match status" value="1"/>
</dbReference>
<dbReference type="InterPro" id="IPR010918">
    <property type="entry name" value="PurM-like_C_dom"/>
</dbReference>
<proteinExistence type="inferred from homology"/>
<dbReference type="InterPro" id="IPR016188">
    <property type="entry name" value="PurM-like_N"/>
</dbReference>
<reference evidence="19" key="1">
    <citation type="submission" date="2016-11" db="EMBL/GenBank/DDBJ databases">
        <authorList>
            <person name="Varghese N."/>
            <person name="Submissions S."/>
        </authorList>
    </citation>
    <scope>NUCLEOTIDE SEQUENCE [LARGE SCALE GENOMIC DNA]</scope>
    <source>
        <strain evidence="19">UWOS</strain>
    </source>
</reference>
<dbReference type="GO" id="GO:0004637">
    <property type="term" value="F:phosphoribosylamine-glycine ligase activity"/>
    <property type="evidence" value="ECO:0007669"/>
    <property type="project" value="TreeGrafter"/>
</dbReference>
<dbReference type="Gene3D" id="3.90.650.10">
    <property type="entry name" value="PurM-like C-terminal domain"/>
    <property type="match status" value="1"/>
</dbReference>
<evidence type="ECO:0000313" key="18">
    <source>
        <dbReference type="EMBL" id="SHL12797.1"/>
    </source>
</evidence>
<dbReference type="GO" id="GO:0004641">
    <property type="term" value="F:phosphoribosylformylglycinamidine cyclo-ligase activity"/>
    <property type="evidence" value="ECO:0007669"/>
    <property type="project" value="UniProtKB-UniRule"/>
</dbReference>
<dbReference type="GO" id="GO:0005524">
    <property type="term" value="F:ATP binding"/>
    <property type="evidence" value="ECO:0007669"/>
    <property type="project" value="UniProtKB-KW"/>
</dbReference>
<keyword evidence="9 15" id="KW-0658">Purine biosynthesis</keyword>
<evidence type="ECO:0000256" key="14">
    <source>
        <dbReference type="ARBA" id="ARBA00049057"/>
    </source>
</evidence>
<evidence type="ECO:0000256" key="8">
    <source>
        <dbReference type="ARBA" id="ARBA00022741"/>
    </source>
</evidence>
<dbReference type="Pfam" id="PF00586">
    <property type="entry name" value="AIRS"/>
    <property type="match status" value="1"/>
</dbReference>
<evidence type="ECO:0000256" key="4">
    <source>
        <dbReference type="ARBA" id="ARBA00013047"/>
    </source>
</evidence>
<dbReference type="HAMAP" id="MF_00741">
    <property type="entry name" value="AIRS"/>
    <property type="match status" value="1"/>
</dbReference>
<evidence type="ECO:0000256" key="15">
    <source>
        <dbReference type="HAMAP-Rule" id="MF_00741"/>
    </source>
</evidence>
<organism evidence="18 19">
    <name type="scientific">Fibrobacter intestinalis</name>
    <dbReference type="NCBI Taxonomy" id="28122"/>
    <lineage>
        <taxon>Bacteria</taxon>
        <taxon>Pseudomonadati</taxon>
        <taxon>Fibrobacterota</taxon>
        <taxon>Fibrobacteria</taxon>
        <taxon>Fibrobacterales</taxon>
        <taxon>Fibrobacteraceae</taxon>
        <taxon>Fibrobacter</taxon>
    </lineage>
</organism>
<dbReference type="PANTHER" id="PTHR10520:SF12">
    <property type="entry name" value="TRIFUNCTIONAL PURINE BIOSYNTHETIC PROTEIN ADENOSINE-3"/>
    <property type="match status" value="1"/>
</dbReference>
<dbReference type="Proteomes" id="UP000184275">
    <property type="component" value="Unassembled WGS sequence"/>
</dbReference>
<sequence length="341" mass="36639">MNYADAGVSLSRADEAMVGVKKSVRSTFNAGVLGDVGNFGGLFTLNHLGLKDPVLVSSVDGVGTKLKVDIEMGTHTLPGQDIVNHCCNDILVQGARPLFFLDYVAMGALDPQVMTGIVEGMSKACCENDMVLIGGETAEMPGMYAIGDYDISGTIVGVVERKNIIDGSRIHPGTKILGLPSTGLHTNGYSLARKALFEVAGYKVDSRVEGLDKTIGEALTVPHRSYYKSLIELTDAKKIDGLVHVTGSGFQGNIPRILPADVDVVIDRTSWEVPAIFKIIQQAGSVEKDEMYSTFNMGIGMLVFVDDANLADVEAHLKSKNEPFYHVGEVVKGTKKVLFRD</sequence>
<evidence type="ECO:0000259" key="16">
    <source>
        <dbReference type="Pfam" id="PF00586"/>
    </source>
</evidence>
<dbReference type="CDD" id="cd02196">
    <property type="entry name" value="PurM"/>
    <property type="match status" value="1"/>
</dbReference>
<evidence type="ECO:0000256" key="13">
    <source>
        <dbReference type="ARBA" id="ARBA00033093"/>
    </source>
</evidence>
<evidence type="ECO:0000256" key="9">
    <source>
        <dbReference type="ARBA" id="ARBA00022755"/>
    </source>
</evidence>
<dbReference type="Gene3D" id="3.30.1330.10">
    <property type="entry name" value="PurM-like, N-terminal domain"/>
    <property type="match status" value="1"/>
</dbReference>
<dbReference type="InterPro" id="IPR036676">
    <property type="entry name" value="PurM-like_C_sf"/>
</dbReference>
<dbReference type="GO" id="GO:0005829">
    <property type="term" value="C:cytosol"/>
    <property type="evidence" value="ECO:0007669"/>
    <property type="project" value="TreeGrafter"/>
</dbReference>